<name>A0ABS4TYI6_9PSEU</name>
<evidence type="ECO:0000313" key="3">
    <source>
        <dbReference type="Proteomes" id="UP001519332"/>
    </source>
</evidence>
<feature type="compositionally biased region" description="Polar residues" evidence="1">
    <location>
        <begin position="40"/>
        <end position="53"/>
    </location>
</feature>
<accession>A0ABS4TYI6</accession>
<sequence>MPGLIAYQCVRQPIKATLISTSVCHAAVLRRPALWRPAQRPTTHPKGQTMTEQQADHACHSPNPRRIVVPGPHAVKRSPRIRDDRYTQSIRSARHLPSSEGGCPLGCLGCSTGTANKSGASGHGAQPRTTAALFVCIPTGGIP</sequence>
<dbReference type="EMBL" id="JAGINW010000001">
    <property type="protein sequence ID" value="MBP2329436.1"/>
    <property type="molecule type" value="Genomic_DNA"/>
</dbReference>
<reference evidence="2 3" key="1">
    <citation type="submission" date="2021-03" db="EMBL/GenBank/DDBJ databases">
        <title>Sequencing the genomes of 1000 actinobacteria strains.</title>
        <authorList>
            <person name="Klenk H.-P."/>
        </authorList>
    </citation>
    <scope>NUCLEOTIDE SEQUENCE [LARGE SCALE GENOMIC DNA]</scope>
    <source>
        <strain evidence="2 3">DSM 46670</strain>
    </source>
</reference>
<protein>
    <submittedName>
        <fullName evidence="2">Uncharacterized protein</fullName>
    </submittedName>
</protein>
<dbReference type="Proteomes" id="UP001519332">
    <property type="component" value="Unassembled WGS sequence"/>
</dbReference>
<proteinExistence type="predicted"/>
<feature type="region of interest" description="Disordered" evidence="1">
    <location>
        <begin position="38"/>
        <end position="83"/>
    </location>
</feature>
<keyword evidence="3" id="KW-1185">Reference proteome</keyword>
<evidence type="ECO:0000256" key="1">
    <source>
        <dbReference type="SAM" id="MobiDB-lite"/>
    </source>
</evidence>
<organism evidence="2 3">
    <name type="scientific">Kibdelosporangium banguiense</name>
    <dbReference type="NCBI Taxonomy" id="1365924"/>
    <lineage>
        <taxon>Bacteria</taxon>
        <taxon>Bacillati</taxon>
        <taxon>Actinomycetota</taxon>
        <taxon>Actinomycetes</taxon>
        <taxon>Pseudonocardiales</taxon>
        <taxon>Pseudonocardiaceae</taxon>
        <taxon>Kibdelosporangium</taxon>
    </lineage>
</organism>
<gene>
    <name evidence="2" type="ORF">JOF56_009821</name>
</gene>
<evidence type="ECO:0000313" key="2">
    <source>
        <dbReference type="EMBL" id="MBP2329436.1"/>
    </source>
</evidence>
<comment type="caution">
    <text evidence="2">The sequence shown here is derived from an EMBL/GenBank/DDBJ whole genome shotgun (WGS) entry which is preliminary data.</text>
</comment>